<protein>
    <submittedName>
        <fullName evidence="1">Uncharacterized protein</fullName>
    </submittedName>
</protein>
<reference evidence="1" key="1">
    <citation type="journal article" date="2014" name="Front. Microbiol.">
        <title>High frequency of phylogenetically diverse reductive dehalogenase-homologous genes in deep subseafloor sedimentary metagenomes.</title>
        <authorList>
            <person name="Kawai M."/>
            <person name="Futagami T."/>
            <person name="Toyoda A."/>
            <person name="Takaki Y."/>
            <person name="Nishi S."/>
            <person name="Hori S."/>
            <person name="Arai W."/>
            <person name="Tsubouchi T."/>
            <person name="Morono Y."/>
            <person name="Uchiyama I."/>
            <person name="Ito T."/>
            <person name="Fujiyama A."/>
            <person name="Inagaki F."/>
            <person name="Takami H."/>
        </authorList>
    </citation>
    <scope>NUCLEOTIDE SEQUENCE</scope>
    <source>
        <strain evidence="1">Expedition CK06-06</strain>
    </source>
</reference>
<sequence>MVDLGPGQKPVVMPHYPHMLSEDTEVWSKFLGTVRTPIKEVWYDVHVGQGVFLPVGVDGLIERIARGITRKRIDVVCHVGGGYWVVEIKPMASMLAFGQALSYARLFAGEYVVDGEIWPIIVCDEADEDLIDYFDELGVGVFVND</sequence>
<organism evidence="1">
    <name type="scientific">marine sediment metagenome</name>
    <dbReference type="NCBI Taxonomy" id="412755"/>
    <lineage>
        <taxon>unclassified sequences</taxon>
        <taxon>metagenomes</taxon>
        <taxon>ecological metagenomes</taxon>
    </lineage>
</organism>
<dbReference type="AlphaFoldDB" id="X1GAU7"/>
<gene>
    <name evidence="1" type="ORF">S03H2_34265</name>
</gene>
<accession>X1GAU7</accession>
<comment type="caution">
    <text evidence="1">The sequence shown here is derived from an EMBL/GenBank/DDBJ whole genome shotgun (WGS) entry which is preliminary data.</text>
</comment>
<proteinExistence type="predicted"/>
<dbReference type="EMBL" id="BARU01020897">
    <property type="protein sequence ID" value="GAH54357.1"/>
    <property type="molecule type" value="Genomic_DNA"/>
</dbReference>
<evidence type="ECO:0000313" key="1">
    <source>
        <dbReference type="EMBL" id="GAH54357.1"/>
    </source>
</evidence>
<name>X1GAU7_9ZZZZ</name>